<keyword evidence="3" id="KW-1185">Reference proteome</keyword>
<sequence>MAEPSWRPSPMQSATGRARSSPWYKPWDTSPAQKSSKPEHTMFGKLMMKNLPEMLAKRVVVGNWCEVLANGLAGIPEALERFGNAGVSGVKLVAHPQDPVA</sequence>
<evidence type="ECO:0000256" key="1">
    <source>
        <dbReference type="SAM" id="MobiDB-lite"/>
    </source>
</evidence>
<dbReference type="Proteomes" id="UP001221757">
    <property type="component" value="Unassembled WGS sequence"/>
</dbReference>
<evidence type="ECO:0000313" key="2">
    <source>
        <dbReference type="EMBL" id="KAJ7693829.1"/>
    </source>
</evidence>
<dbReference type="AlphaFoldDB" id="A0AAD7DKD8"/>
<name>A0AAD7DKD8_MYCRO</name>
<dbReference type="Gene3D" id="3.40.50.720">
    <property type="entry name" value="NAD(P)-binding Rossmann-like Domain"/>
    <property type="match status" value="1"/>
</dbReference>
<reference evidence="2" key="1">
    <citation type="submission" date="2023-03" db="EMBL/GenBank/DDBJ databases">
        <title>Massive genome expansion in bonnet fungi (Mycena s.s.) driven by repeated elements and novel gene families across ecological guilds.</title>
        <authorList>
            <consortium name="Lawrence Berkeley National Laboratory"/>
            <person name="Harder C.B."/>
            <person name="Miyauchi S."/>
            <person name="Viragh M."/>
            <person name="Kuo A."/>
            <person name="Thoen E."/>
            <person name="Andreopoulos B."/>
            <person name="Lu D."/>
            <person name="Skrede I."/>
            <person name="Drula E."/>
            <person name="Henrissat B."/>
            <person name="Morin E."/>
            <person name="Kohler A."/>
            <person name="Barry K."/>
            <person name="LaButti K."/>
            <person name="Morin E."/>
            <person name="Salamov A."/>
            <person name="Lipzen A."/>
            <person name="Mereny Z."/>
            <person name="Hegedus B."/>
            <person name="Baldrian P."/>
            <person name="Stursova M."/>
            <person name="Weitz H."/>
            <person name="Taylor A."/>
            <person name="Grigoriev I.V."/>
            <person name="Nagy L.G."/>
            <person name="Martin F."/>
            <person name="Kauserud H."/>
        </authorList>
    </citation>
    <scope>NUCLEOTIDE SEQUENCE</scope>
    <source>
        <strain evidence="2">CBHHK067</strain>
    </source>
</reference>
<evidence type="ECO:0000313" key="3">
    <source>
        <dbReference type="Proteomes" id="UP001221757"/>
    </source>
</evidence>
<dbReference type="Gene3D" id="3.90.180.10">
    <property type="entry name" value="Medium-chain alcohol dehydrogenases, catalytic domain"/>
    <property type="match status" value="1"/>
</dbReference>
<proteinExistence type="predicted"/>
<organism evidence="2 3">
    <name type="scientific">Mycena rosella</name>
    <name type="common">Pink bonnet</name>
    <name type="synonym">Agaricus rosellus</name>
    <dbReference type="NCBI Taxonomy" id="1033263"/>
    <lineage>
        <taxon>Eukaryota</taxon>
        <taxon>Fungi</taxon>
        <taxon>Dikarya</taxon>
        <taxon>Basidiomycota</taxon>
        <taxon>Agaricomycotina</taxon>
        <taxon>Agaricomycetes</taxon>
        <taxon>Agaricomycetidae</taxon>
        <taxon>Agaricales</taxon>
        <taxon>Marasmiineae</taxon>
        <taxon>Mycenaceae</taxon>
        <taxon>Mycena</taxon>
    </lineage>
</organism>
<protein>
    <submittedName>
        <fullName evidence="2">Uncharacterized protein</fullName>
    </submittedName>
</protein>
<gene>
    <name evidence="2" type="ORF">B0H17DRAFT_1058402</name>
</gene>
<dbReference type="EMBL" id="JARKIE010000044">
    <property type="protein sequence ID" value="KAJ7693829.1"/>
    <property type="molecule type" value="Genomic_DNA"/>
</dbReference>
<feature type="region of interest" description="Disordered" evidence="1">
    <location>
        <begin position="1"/>
        <end position="40"/>
    </location>
</feature>
<accession>A0AAD7DKD8</accession>
<comment type="caution">
    <text evidence="2">The sequence shown here is derived from an EMBL/GenBank/DDBJ whole genome shotgun (WGS) entry which is preliminary data.</text>
</comment>